<accession>A0A836CKA8</accession>
<dbReference type="Proteomes" id="UP000664859">
    <property type="component" value="Unassembled WGS sequence"/>
</dbReference>
<evidence type="ECO:0000313" key="3">
    <source>
        <dbReference type="Proteomes" id="UP000664859"/>
    </source>
</evidence>
<reference evidence="2" key="1">
    <citation type="submission" date="2021-02" db="EMBL/GenBank/DDBJ databases">
        <title>First Annotated Genome of the Yellow-green Alga Tribonema minus.</title>
        <authorList>
            <person name="Mahan K.M."/>
        </authorList>
    </citation>
    <scope>NUCLEOTIDE SEQUENCE</scope>
    <source>
        <strain evidence="2">UTEX B ZZ1240</strain>
    </source>
</reference>
<evidence type="ECO:0000256" key="1">
    <source>
        <dbReference type="SAM" id="SignalP"/>
    </source>
</evidence>
<protein>
    <submittedName>
        <fullName evidence="2">Uncharacterized protein</fullName>
    </submittedName>
</protein>
<dbReference type="EMBL" id="JAFCMP010000110">
    <property type="protein sequence ID" value="KAG5186581.1"/>
    <property type="molecule type" value="Genomic_DNA"/>
</dbReference>
<evidence type="ECO:0000313" key="2">
    <source>
        <dbReference type="EMBL" id="KAG5186581.1"/>
    </source>
</evidence>
<proteinExistence type="predicted"/>
<feature type="chain" id="PRO_5032419969" evidence="1">
    <location>
        <begin position="25"/>
        <end position="295"/>
    </location>
</feature>
<keyword evidence="1" id="KW-0732">Signal</keyword>
<feature type="signal peptide" evidence="1">
    <location>
        <begin position="1"/>
        <end position="24"/>
    </location>
</feature>
<keyword evidence="3" id="KW-1185">Reference proteome</keyword>
<organism evidence="2 3">
    <name type="scientific">Tribonema minus</name>
    <dbReference type="NCBI Taxonomy" id="303371"/>
    <lineage>
        <taxon>Eukaryota</taxon>
        <taxon>Sar</taxon>
        <taxon>Stramenopiles</taxon>
        <taxon>Ochrophyta</taxon>
        <taxon>PX clade</taxon>
        <taxon>Xanthophyceae</taxon>
        <taxon>Tribonematales</taxon>
        <taxon>Tribonemataceae</taxon>
        <taxon>Tribonema</taxon>
    </lineage>
</organism>
<name>A0A836CKA8_9STRA</name>
<gene>
    <name evidence="2" type="ORF">JKP88DRAFT_288726</name>
</gene>
<comment type="caution">
    <text evidence="2">The sequence shown here is derived from an EMBL/GenBank/DDBJ whole genome shotgun (WGS) entry which is preliminary data.</text>
</comment>
<sequence>MTRQLLKIAALVGALLLGRPFAEGLGDATDDHVAPDHPALTAVGDWYKREDKRAFVTVERGDGDPVICRGQAVVIEINVLRRSETGSGGSTSSSRGPDNNYSYVEVRYHHSKFRDCVVEDEGSRTSSSTFKSTSSSYETSLTCCSDHATLYSSESIADAGTFTVSQDRKGLAHAKVKVEVPFYDKNPSSSHSTSGGGGVRPGPVGTAVVNLRVDCVTLNERDTTSSSDSCFDGKCIVIKRQSTNARCRGKYGDATVSGTVELRGQVQLQLDLSSLPPGYTAVGRVGRSTRSEKAF</sequence>
<dbReference type="AlphaFoldDB" id="A0A836CKA8"/>